<proteinExistence type="inferred from homology"/>
<dbReference type="PANTHER" id="PTHR43033:SF1">
    <property type="entry name" value="TRNA(ILE)-LYSIDINE SYNTHASE-RELATED"/>
    <property type="match status" value="1"/>
</dbReference>
<evidence type="ECO:0000259" key="7">
    <source>
        <dbReference type="Pfam" id="PF01171"/>
    </source>
</evidence>
<keyword evidence="5" id="KW-0067">ATP-binding</keyword>
<sequence length="576" mass="64096">MAMRRVPLALGPQPVTRQEFVRFFQRSVANSGGADSTCLLFLIQRYIEDMHKGSRKADPHTLLPSAVVSLTVDHGMQASSSEMARHSGDVAQKMGVSRHVTSEIPWGTPPFPPKPAEGQAFEGIARNARYHLLFEAMNEVGAPVLATGHHGDDQVETSLMRLAKGTTEIGAGGMRRCRRWGMGSNGLKGSLGWAGLRGMKSWMIRPLLEVSKDRLLATCEEHKLEYVTDSTNFQPELTLRNAIRDMLAKDSLDPTCIGKRLPQDIWDSLQQIQKGLSSLESVSVDPRGGFDQLRSAVTVLSEQVEDIDSLVDSTLNRCHLPSPAGTCLVSSRGLATIRDPLVRRSLVLRIMRYVSFHGWGTLRADANRRKDNLEGVIQNMWTPDPFEAGIRPFVHGGGVLWTPVIVGPATLRIPEEGTRAIPGSVEMVAWLASRQPPISPKKMERMGMVNPLRVDVTQQLADKLAARRPSSKKGGVGVLEVLWDCRFTISMDVDKIPDDLAREILDGQMEVKILPNSRWIWPKVVVKKRGEDEDLTIHSTIYFPTDGEVLQKRQNVHIQEIQVDWIKMEWIRSLAA</sequence>
<dbReference type="PANTHER" id="PTHR43033">
    <property type="entry name" value="TRNA(ILE)-LYSIDINE SYNTHASE-RELATED"/>
    <property type="match status" value="1"/>
</dbReference>
<dbReference type="GO" id="GO:0032267">
    <property type="term" value="F:tRNA(Ile)-lysidine synthase activity"/>
    <property type="evidence" value="ECO:0007669"/>
    <property type="project" value="UniProtKB-EC"/>
</dbReference>
<feature type="domain" description="tRNA(Ile)-lysidine/2-thiocytidine synthase N-terminal" evidence="7">
    <location>
        <begin position="28"/>
        <end position="245"/>
    </location>
</feature>
<evidence type="ECO:0000256" key="6">
    <source>
        <dbReference type="ARBA" id="ARBA00048539"/>
    </source>
</evidence>
<evidence type="ECO:0000256" key="4">
    <source>
        <dbReference type="ARBA" id="ARBA00022741"/>
    </source>
</evidence>
<gene>
    <name evidence="8" type="ORF">FB45DRAFT_978622</name>
</gene>
<organism evidence="8 9">
    <name type="scientific">Roridomyces roridus</name>
    <dbReference type="NCBI Taxonomy" id="1738132"/>
    <lineage>
        <taxon>Eukaryota</taxon>
        <taxon>Fungi</taxon>
        <taxon>Dikarya</taxon>
        <taxon>Basidiomycota</taxon>
        <taxon>Agaricomycotina</taxon>
        <taxon>Agaricomycetes</taxon>
        <taxon>Agaricomycetidae</taxon>
        <taxon>Agaricales</taxon>
        <taxon>Marasmiineae</taxon>
        <taxon>Mycenaceae</taxon>
        <taxon>Roridomyces</taxon>
    </lineage>
</organism>
<keyword evidence="3" id="KW-0819">tRNA processing</keyword>
<dbReference type="Proteomes" id="UP001221142">
    <property type="component" value="Unassembled WGS sequence"/>
</dbReference>
<keyword evidence="4" id="KW-0547">Nucleotide-binding</keyword>
<dbReference type="Pfam" id="PF01171">
    <property type="entry name" value="ATP_bind_3"/>
    <property type="match status" value="1"/>
</dbReference>
<dbReference type="HAMAP" id="MF_01161">
    <property type="entry name" value="tRNA_Ile_lys_synt"/>
    <property type="match status" value="1"/>
</dbReference>
<dbReference type="EMBL" id="JARKIF010000008">
    <property type="protein sequence ID" value="KAJ7633062.1"/>
    <property type="molecule type" value="Genomic_DNA"/>
</dbReference>
<protein>
    <recommendedName>
        <fullName evidence="1">tRNA(Ile)-lysidine synthetase</fullName>
        <ecNumber evidence="1">6.3.4.19</ecNumber>
    </recommendedName>
</protein>
<dbReference type="NCBIfam" id="TIGR02432">
    <property type="entry name" value="lysidine_TilS_N"/>
    <property type="match status" value="1"/>
</dbReference>
<evidence type="ECO:0000256" key="3">
    <source>
        <dbReference type="ARBA" id="ARBA00022694"/>
    </source>
</evidence>
<dbReference type="GO" id="GO:0008033">
    <property type="term" value="P:tRNA processing"/>
    <property type="evidence" value="ECO:0007669"/>
    <property type="project" value="UniProtKB-KW"/>
</dbReference>
<dbReference type="AlphaFoldDB" id="A0AAD7BXJ8"/>
<comment type="caution">
    <text evidence="8">The sequence shown here is derived from an EMBL/GenBank/DDBJ whole genome shotgun (WGS) entry which is preliminary data.</text>
</comment>
<dbReference type="SUPFAM" id="SSF52402">
    <property type="entry name" value="Adenine nucleotide alpha hydrolases-like"/>
    <property type="match status" value="1"/>
</dbReference>
<evidence type="ECO:0000256" key="1">
    <source>
        <dbReference type="ARBA" id="ARBA00013267"/>
    </source>
</evidence>
<name>A0AAD7BXJ8_9AGAR</name>
<dbReference type="InterPro" id="IPR014729">
    <property type="entry name" value="Rossmann-like_a/b/a_fold"/>
</dbReference>
<accession>A0AAD7BXJ8</accession>
<comment type="catalytic activity">
    <reaction evidence="6">
        <text>cytidine(34) in tRNA(Ile2) + L-lysine + ATP = lysidine(34) in tRNA(Ile2) + AMP + diphosphate + H(+)</text>
        <dbReference type="Rhea" id="RHEA:43744"/>
        <dbReference type="Rhea" id="RHEA-COMP:10625"/>
        <dbReference type="Rhea" id="RHEA-COMP:10670"/>
        <dbReference type="ChEBI" id="CHEBI:15378"/>
        <dbReference type="ChEBI" id="CHEBI:30616"/>
        <dbReference type="ChEBI" id="CHEBI:32551"/>
        <dbReference type="ChEBI" id="CHEBI:33019"/>
        <dbReference type="ChEBI" id="CHEBI:82748"/>
        <dbReference type="ChEBI" id="CHEBI:83665"/>
        <dbReference type="ChEBI" id="CHEBI:456215"/>
        <dbReference type="EC" id="6.3.4.19"/>
    </reaction>
</comment>
<keyword evidence="2" id="KW-0436">Ligase</keyword>
<evidence type="ECO:0000313" key="8">
    <source>
        <dbReference type="EMBL" id="KAJ7633062.1"/>
    </source>
</evidence>
<reference evidence="8" key="1">
    <citation type="submission" date="2023-03" db="EMBL/GenBank/DDBJ databases">
        <title>Massive genome expansion in bonnet fungi (Mycena s.s.) driven by repeated elements and novel gene families across ecological guilds.</title>
        <authorList>
            <consortium name="Lawrence Berkeley National Laboratory"/>
            <person name="Harder C.B."/>
            <person name="Miyauchi S."/>
            <person name="Viragh M."/>
            <person name="Kuo A."/>
            <person name="Thoen E."/>
            <person name="Andreopoulos B."/>
            <person name="Lu D."/>
            <person name="Skrede I."/>
            <person name="Drula E."/>
            <person name="Henrissat B."/>
            <person name="Morin E."/>
            <person name="Kohler A."/>
            <person name="Barry K."/>
            <person name="LaButti K."/>
            <person name="Morin E."/>
            <person name="Salamov A."/>
            <person name="Lipzen A."/>
            <person name="Mereny Z."/>
            <person name="Hegedus B."/>
            <person name="Baldrian P."/>
            <person name="Stursova M."/>
            <person name="Weitz H."/>
            <person name="Taylor A."/>
            <person name="Grigoriev I.V."/>
            <person name="Nagy L.G."/>
            <person name="Martin F."/>
            <person name="Kauserud H."/>
        </authorList>
    </citation>
    <scope>NUCLEOTIDE SEQUENCE</scope>
    <source>
        <strain evidence="8">9284</strain>
    </source>
</reference>
<evidence type="ECO:0000313" key="9">
    <source>
        <dbReference type="Proteomes" id="UP001221142"/>
    </source>
</evidence>
<dbReference type="InterPro" id="IPR011063">
    <property type="entry name" value="TilS/TtcA_N"/>
</dbReference>
<evidence type="ECO:0000256" key="5">
    <source>
        <dbReference type="ARBA" id="ARBA00022840"/>
    </source>
</evidence>
<dbReference type="InterPro" id="IPR012795">
    <property type="entry name" value="tRNA_Ile_lys_synt_N"/>
</dbReference>
<dbReference type="Gene3D" id="3.40.50.620">
    <property type="entry name" value="HUPs"/>
    <property type="match status" value="1"/>
</dbReference>
<dbReference type="GO" id="GO:0005524">
    <property type="term" value="F:ATP binding"/>
    <property type="evidence" value="ECO:0007669"/>
    <property type="project" value="UniProtKB-KW"/>
</dbReference>
<dbReference type="InterPro" id="IPR012094">
    <property type="entry name" value="tRNA_Ile_lys_synt"/>
</dbReference>
<dbReference type="EC" id="6.3.4.19" evidence="1"/>
<keyword evidence="9" id="KW-1185">Reference proteome</keyword>
<evidence type="ECO:0000256" key="2">
    <source>
        <dbReference type="ARBA" id="ARBA00022598"/>
    </source>
</evidence>
<dbReference type="CDD" id="cd01992">
    <property type="entry name" value="TilS_N"/>
    <property type="match status" value="1"/>
</dbReference>